<proteinExistence type="predicted"/>
<dbReference type="PANTHER" id="PTHR46033">
    <property type="entry name" value="PROTEIN MAIN-LIKE 2"/>
    <property type="match status" value="1"/>
</dbReference>
<evidence type="ECO:0000313" key="3">
    <source>
        <dbReference type="Proteomes" id="UP001341840"/>
    </source>
</evidence>
<comment type="caution">
    <text evidence="2">The sequence shown here is derived from an EMBL/GenBank/DDBJ whole genome shotgun (WGS) entry which is preliminary data.</text>
</comment>
<organism evidence="2 3">
    <name type="scientific">Stylosanthes scabra</name>
    <dbReference type="NCBI Taxonomy" id="79078"/>
    <lineage>
        <taxon>Eukaryota</taxon>
        <taxon>Viridiplantae</taxon>
        <taxon>Streptophyta</taxon>
        <taxon>Embryophyta</taxon>
        <taxon>Tracheophyta</taxon>
        <taxon>Spermatophyta</taxon>
        <taxon>Magnoliopsida</taxon>
        <taxon>eudicotyledons</taxon>
        <taxon>Gunneridae</taxon>
        <taxon>Pentapetalae</taxon>
        <taxon>rosids</taxon>
        <taxon>fabids</taxon>
        <taxon>Fabales</taxon>
        <taxon>Fabaceae</taxon>
        <taxon>Papilionoideae</taxon>
        <taxon>50 kb inversion clade</taxon>
        <taxon>dalbergioids sensu lato</taxon>
        <taxon>Dalbergieae</taxon>
        <taxon>Pterocarpus clade</taxon>
        <taxon>Stylosanthes</taxon>
    </lineage>
</organism>
<dbReference type="InterPro" id="IPR044824">
    <property type="entry name" value="MAIN-like"/>
</dbReference>
<name>A0ABU6VGJ0_9FABA</name>
<dbReference type="PANTHER" id="PTHR46033:SF8">
    <property type="entry name" value="PROTEIN MAINTENANCE OF MERISTEMS-LIKE"/>
    <property type="match status" value="1"/>
</dbReference>
<evidence type="ECO:0000259" key="1">
    <source>
        <dbReference type="Pfam" id="PF10536"/>
    </source>
</evidence>
<gene>
    <name evidence="2" type="ORF">PIB30_050533</name>
</gene>
<dbReference type="EMBL" id="JASCZI010151383">
    <property type="protein sequence ID" value="MED6172487.1"/>
    <property type="molecule type" value="Genomic_DNA"/>
</dbReference>
<protein>
    <recommendedName>
        <fullName evidence="1">Aminotransferase-like plant mobile domain-containing protein</fullName>
    </recommendedName>
</protein>
<dbReference type="Pfam" id="PF10536">
    <property type="entry name" value="PMD"/>
    <property type="match status" value="1"/>
</dbReference>
<sequence length="197" mass="23198">MMWLRDRVRHTPATDAPEVLKQYARCCIMLIIGCWLFPDNDRATTDIAGYSPLMMSWIYQRFPPWCLDVRNVVVFPLASMLNGLRQGNRDTHETHLVNLRLDLDRLGVNEFACTSYDDLAWDALRPPWMLPDEEQRTWRAVVPIVCFMYVRMHHVDRVKRQLGGKQPVPEDPINMDGYLDVSARGEVQWWPTKHEDW</sequence>
<dbReference type="Proteomes" id="UP001341840">
    <property type="component" value="Unassembled WGS sequence"/>
</dbReference>
<evidence type="ECO:0000313" key="2">
    <source>
        <dbReference type="EMBL" id="MED6172487.1"/>
    </source>
</evidence>
<accession>A0ABU6VGJ0</accession>
<keyword evidence="3" id="KW-1185">Reference proteome</keyword>
<dbReference type="InterPro" id="IPR019557">
    <property type="entry name" value="AminoTfrase-like_pln_mobile"/>
</dbReference>
<feature type="domain" description="Aminotransferase-like plant mobile" evidence="1">
    <location>
        <begin position="43"/>
        <end position="171"/>
    </location>
</feature>
<reference evidence="2 3" key="1">
    <citation type="journal article" date="2023" name="Plants (Basel)">
        <title>Bridging the Gap: Combining Genomics and Transcriptomics Approaches to Understand Stylosanthes scabra, an Orphan Legume from the Brazilian Caatinga.</title>
        <authorList>
            <person name="Ferreira-Neto J.R.C."/>
            <person name="da Silva M.D."/>
            <person name="Binneck E."/>
            <person name="de Melo N.F."/>
            <person name="da Silva R.H."/>
            <person name="de Melo A.L.T.M."/>
            <person name="Pandolfi V."/>
            <person name="Bustamante F.O."/>
            <person name="Brasileiro-Vidal A.C."/>
            <person name="Benko-Iseppon A.M."/>
        </authorList>
    </citation>
    <scope>NUCLEOTIDE SEQUENCE [LARGE SCALE GENOMIC DNA]</scope>
    <source>
        <tissue evidence="2">Leaves</tissue>
    </source>
</reference>